<proteinExistence type="predicted"/>
<gene>
    <name evidence="2" type="ORF">IV57_GL001558</name>
</gene>
<dbReference type="EMBL" id="JQCF01000030">
    <property type="protein sequence ID" value="KRN97885.1"/>
    <property type="molecule type" value="Genomic_DNA"/>
</dbReference>
<dbReference type="InterPro" id="IPR008966">
    <property type="entry name" value="Adhesion_dom_sf"/>
</dbReference>
<dbReference type="PATRIC" id="fig|993692.3.peg.1581"/>
<keyword evidence="3" id="KW-1185">Reference proteome</keyword>
<feature type="region of interest" description="Disordered" evidence="1">
    <location>
        <begin position="67"/>
        <end position="86"/>
    </location>
</feature>
<dbReference type="NCBIfam" id="TIGR04226">
    <property type="entry name" value="RrgB_K2N_iso_D2"/>
    <property type="match status" value="1"/>
</dbReference>
<dbReference type="AlphaFoldDB" id="A0A0R2LGM6"/>
<feature type="compositionally biased region" description="Polar residues" evidence="1">
    <location>
        <begin position="67"/>
        <end position="76"/>
    </location>
</feature>
<accession>A0A0R2LGM6</accession>
<sequence length="830" mass="92154">MTFNLVCSATQTVEAQNQQSIGGIDDGIENWTQADRSQVGYLDIGGGKKLGYTFGLARDHYGRVTNGGDSTITKDSYNPKPDEYGAGDDGVDYNNMFRSKINVFLNDNNIAIGSTYQDNYSDSDVRDTLAQDSVSRTSPDFLIAPPNSRSRINTLDFSLLSQMTNKKYYVGFDSNNNKTFKIVGDFVRKPFYRQDKHKIWNKINNGNYNLTAEILLRPSPNNSAVVQRELYLHNSSGDNQELNVLFGEDTMLGTNDGIPIYDLDEKQGLYIQDYQGKYQLMVSNNVPDGFKHYKAQDYNFDGYDSNDDEDYNINYHEDNANNWVKGFDNGDLNGNGDEQYNFRYGQQLIDSTDTSYILSWGHTDLASGQTSHYVSTMGVTASGYAVPYVKKTYTNETSQDGKNHIGDRLKFTLKANNSGMKSSWLYKKLVDKMPSGLQIDPTTIRISDDDRTDKVISMTDYNDDTKTLTVPTNRSLKDGQSATVTFEANITNDAVKNLDNNSSITNKGEFTGIDNSAEDSKSEDKKFTDSSSIPIEASDYEPNFTKQVRNLTTDKNSAYMNKVAAKQDNIVEYKISYNVGYSKNYLLSGAQITDNLPEGVELTNDPVVITTPDGKISQTTTPNTTLAEIKQGETETIEFKAKVTSPIAGQVINMAKLTGANKSNGQMVGDALTNGAEVDTENVDGFVSVPDKIDFGQSNMYGKTKLLKNISTDGELIVRHPAANNFRVNVSYDNDDNRKKIQTATGDTLPTDDTGLIFIKQKSKDNKVGEWKPLLKVGTSIQSEEFSGHQDLVNLTDLVGVNDWQLKVDARAKAGAYNGKLTWTMVDSVQ</sequence>
<evidence type="ECO:0000313" key="3">
    <source>
        <dbReference type="Proteomes" id="UP000051006"/>
    </source>
</evidence>
<organism evidence="2 3">
    <name type="scientific">Companilactobacillus kimchiensis</name>
    <dbReference type="NCBI Taxonomy" id="993692"/>
    <lineage>
        <taxon>Bacteria</taxon>
        <taxon>Bacillati</taxon>
        <taxon>Bacillota</taxon>
        <taxon>Bacilli</taxon>
        <taxon>Lactobacillales</taxon>
        <taxon>Lactobacillaceae</taxon>
        <taxon>Companilactobacillus</taxon>
    </lineage>
</organism>
<dbReference type="SUPFAM" id="SSF49401">
    <property type="entry name" value="Bacterial adhesins"/>
    <property type="match status" value="1"/>
</dbReference>
<protein>
    <submittedName>
        <fullName evidence="2">Cell surface protein</fullName>
    </submittedName>
</protein>
<evidence type="ECO:0000313" key="2">
    <source>
        <dbReference type="EMBL" id="KRN97885.1"/>
    </source>
</evidence>
<comment type="caution">
    <text evidence="2">The sequence shown here is derived from an EMBL/GenBank/DDBJ whole genome shotgun (WGS) entry which is preliminary data.</text>
</comment>
<feature type="region of interest" description="Disordered" evidence="1">
    <location>
        <begin position="501"/>
        <end position="535"/>
    </location>
</feature>
<dbReference type="InterPro" id="IPR026466">
    <property type="entry name" value="Fim_isopep_form_D2_dom"/>
</dbReference>
<dbReference type="Gene3D" id="2.60.40.740">
    <property type="match status" value="1"/>
</dbReference>
<dbReference type="STRING" id="993692.IV57_GL001558"/>
<evidence type="ECO:0000256" key="1">
    <source>
        <dbReference type="SAM" id="MobiDB-lite"/>
    </source>
</evidence>
<feature type="compositionally biased region" description="Basic and acidic residues" evidence="1">
    <location>
        <begin position="518"/>
        <end position="528"/>
    </location>
</feature>
<dbReference type="Proteomes" id="UP000051006">
    <property type="component" value="Unassembled WGS sequence"/>
</dbReference>
<reference evidence="2 3" key="1">
    <citation type="journal article" date="2015" name="Genome Announc.">
        <title>Expanding the biotechnology potential of lactobacilli through comparative genomics of 213 strains and associated genera.</title>
        <authorList>
            <person name="Sun Z."/>
            <person name="Harris H.M."/>
            <person name="McCann A."/>
            <person name="Guo C."/>
            <person name="Argimon S."/>
            <person name="Zhang W."/>
            <person name="Yang X."/>
            <person name="Jeffery I.B."/>
            <person name="Cooney J.C."/>
            <person name="Kagawa T.F."/>
            <person name="Liu W."/>
            <person name="Song Y."/>
            <person name="Salvetti E."/>
            <person name="Wrobel A."/>
            <person name="Rasinkangas P."/>
            <person name="Parkhill J."/>
            <person name="Rea M.C."/>
            <person name="O'Sullivan O."/>
            <person name="Ritari J."/>
            <person name="Douillard F.P."/>
            <person name="Paul Ross R."/>
            <person name="Yang R."/>
            <person name="Briner A.E."/>
            <person name="Felis G.E."/>
            <person name="de Vos W.M."/>
            <person name="Barrangou R."/>
            <person name="Klaenhammer T.R."/>
            <person name="Caufield P.W."/>
            <person name="Cui Y."/>
            <person name="Zhang H."/>
            <person name="O'Toole P.W."/>
        </authorList>
    </citation>
    <scope>NUCLEOTIDE SEQUENCE [LARGE SCALE GENOMIC DNA]</scope>
    <source>
        <strain evidence="2 3">DSM 24716</strain>
    </source>
</reference>
<name>A0A0R2LGM6_9LACO</name>